<dbReference type="OrthoDB" id="9151006at2"/>
<keyword evidence="2" id="KW-1185">Reference proteome</keyword>
<organism evidence="1 2">
    <name type="scientific">Legionella rubrilucens</name>
    <dbReference type="NCBI Taxonomy" id="458"/>
    <lineage>
        <taxon>Bacteria</taxon>
        <taxon>Pseudomonadati</taxon>
        <taxon>Pseudomonadota</taxon>
        <taxon>Gammaproteobacteria</taxon>
        <taxon>Legionellales</taxon>
        <taxon>Legionellaceae</taxon>
        <taxon>Legionella</taxon>
    </lineage>
</organism>
<evidence type="ECO:0000313" key="1">
    <source>
        <dbReference type="EMBL" id="KTD48146.1"/>
    </source>
</evidence>
<dbReference type="STRING" id="458.Lrub_1475"/>
<evidence type="ECO:0000313" key="2">
    <source>
        <dbReference type="Proteomes" id="UP000054608"/>
    </source>
</evidence>
<reference evidence="1 2" key="1">
    <citation type="submission" date="2015-11" db="EMBL/GenBank/DDBJ databases">
        <title>Genomic analysis of 38 Legionella species identifies large and diverse effector repertoires.</title>
        <authorList>
            <person name="Burstein D."/>
            <person name="Amaro F."/>
            <person name="Zusman T."/>
            <person name="Lifshitz Z."/>
            <person name="Cohen O."/>
            <person name="Gilbert J.A."/>
            <person name="Pupko T."/>
            <person name="Shuman H.A."/>
            <person name="Segal G."/>
        </authorList>
    </citation>
    <scope>NUCLEOTIDE SEQUENCE [LARGE SCALE GENOMIC DNA]</scope>
    <source>
        <strain evidence="1 2">WA-270A-C2</strain>
    </source>
</reference>
<protein>
    <submittedName>
        <fullName evidence="1">Uncharacterized protein</fullName>
    </submittedName>
</protein>
<dbReference type="EMBL" id="LNYT01000010">
    <property type="protein sequence ID" value="KTD48146.1"/>
    <property type="molecule type" value="Genomic_DNA"/>
</dbReference>
<sequence>MILGVHDLERTTYFNLNPHWTTKAIQAMQYCISLARYHAAQGDYEISQAALNSLILINANYINAKGKTFFVNAPFFNHCLSHDGFISVTLEHFRKNVQIAISRGDEQQIEQTISGLEALCLLFLKIDYSTNDTIKTHTNLAAGYLISAVELILPTKMADVLMGCLYSLGNVARTIAILCRFFTCSFDGLL</sequence>
<dbReference type="Proteomes" id="UP000054608">
    <property type="component" value="Unassembled WGS sequence"/>
</dbReference>
<accession>A0A0W0XUP1</accession>
<proteinExistence type="predicted"/>
<name>A0A0W0XUP1_9GAMM</name>
<dbReference type="AlphaFoldDB" id="A0A0W0XUP1"/>
<gene>
    <name evidence="1" type="ORF">Lrub_1475</name>
</gene>
<comment type="caution">
    <text evidence="1">The sequence shown here is derived from an EMBL/GenBank/DDBJ whole genome shotgun (WGS) entry which is preliminary data.</text>
</comment>
<dbReference type="RefSeq" id="WP_133134184.1">
    <property type="nucleotide sequence ID" value="NZ_LNYT01000010.1"/>
</dbReference>